<proteinExistence type="predicted"/>
<keyword evidence="2" id="KW-1185">Reference proteome</keyword>
<protein>
    <submittedName>
        <fullName evidence="1">IncF plasmid conjugative transfer pilus assembly protein TraC</fullName>
    </submittedName>
</protein>
<evidence type="ECO:0000313" key="1">
    <source>
        <dbReference type="EMBL" id="KMQ81313.1"/>
    </source>
</evidence>
<gene>
    <name evidence="1" type="ORF">BPMI_01941c</name>
</gene>
<organism evidence="1 2">
    <name type="scientific">Candidatus Burkholderia pumila</name>
    <dbReference type="NCBI Taxonomy" id="1090375"/>
    <lineage>
        <taxon>Bacteria</taxon>
        <taxon>Pseudomonadati</taxon>
        <taxon>Pseudomonadota</taxon>
        <taxon>Betaproteobacteria</taxon>
        <taxon>Burkholderiales</taxon>
        <taxon>Burkholderiaceae</taxon>
        <taxon>Burkholderia</taxon>
    </lineage>
</organism>
<reference evidence="1 2" key="1">
    <citation type="submission" date="2015-06" db="EMBL/GenBank/DDBJ databases">
        <title>Comparative genomics of Burkholderia leaf nodule symbionts.</title>
        <authorList>
            <person name="Carlier A."/>
            <person name="Eberl L."/>
            <person name="Pinto-Carbo M."/>
        </authorList>
    </citation>
    <scope>NUCLEOTIDE SEQUENCE [LARGE SCALE GENOMIC DNA]</scope>
    <source>
        <strain evidence="1 2">UZHbot3</strain>
    </source>
</reference>
<dbReference type="Proteomes" id="UP000242951">
    <property type="component" value="Unassembled WGS sequence"/>
</dbReference>
<dbReference type="EMBL" id="LELG01000001">
    <property type="protein sequence ID" value="KMQ81313.1"/>
    <property type="molecule type" value="Genomic_DNA"/>
</dbReference>
<accession>A0ABR5HPK7</accession>
<evidence type="ECO:0000313" key="2">
    <source>
        <dbReference type="Proteomes" id="UP000242951"/>
    </source>
</evidence>
<name>A0ABR5HPK7_9BURK</name>
<comment type="caution">
    <text evidence="1">The sequence shown here is derived from an EMBL/GenBank/DDBJ whole genome shotgun (WGS) entry which is preliminary data.</text>
</comment>
<sequence>MVQVQLDAGGQMCELYHTLVLFAPRQQINQYSQTAINLWDNIGFRIVPLRMLNLQALYASLPMTLTKGARGDLKRNRLMSQKTTVNAVDIHVARARRVGWQRQSQLCCSTVGAARLRRLTFIATVRATTTCMHPACQVLARP</sequence>